<evidence type="ECO:0000313" key="2">
    <source>
        <dbReference type="Ensembl" id="ENSOABP00000029522.2"/>
    </source>
</evidence>
<keyword evidence="3" id="KW-1185">Reference proteome</keyword>
<keyword evidence="1" id="KW-0472">Membrane</keyword>
<dbReference type="Proteomes" id="UP000472276">
    <property type="component" value="Unassembled WGS sequence"/>
</dbReference>
<organism evidence="2 3">
    <name type="scientific">Oreochromis aureus</name>
    <name type="common">Israeli tilapia</name>
    <name type="synonym">Chromis aureus</name>
    <dbReference type="NCBI Taxonomy" id="47969"/>
    <lineage>
        <taxon>Eukaryota</taxon>
        <taxon>Metazoa</taxon>
        <taxon>Chordata</taxon>
        <taxon>Craniata</taxon>
        <taxon>Vertebrata</taxon>
        <taxon>Euteleostomi</taxon>
        <taxon>Actinopterygii</taxon>
        <taxon>Neopterygii</taxon>
        <taxon>Teleostei</taxon>
        <taxon>Neoteleostei</taxon>
        <taxon>Acanthomorphata</taxon>
        <taxon>Ovalentaria</taxon>
        <taxon>Cichlomorphae</taxon>
        <taxon>Cichliformes</taxon>
        <taxon>Cichlidae</taxon>
        <taxon>African cichlids</taxon>
        <taxon>Pseudocrenilabrinae</taxon>
        <taxon>Oreochromini</taxon>
        <taxon>Oreochromis</taxon>
    </lineage>
</organism>
<feature type="transmembrane region" description="Helical" evidence="1">
    <location>
        <begin position="229"/>
        <end position="252"/>
    </location>
</feature>
<dbReference type="AlphaFoldDB" id="A0A668TUE2"/>
<dbReference type="InterPro" id="IPR036116">
    <property type="entry name" value="FN3_sf"/>
</dbReference>
<evidence type="ECO:0000313" key="3">
    <source>
        <dbReference type="Proteomes" id="UP000472276"/>
    </source>
</evidence>
<proteinExistence type="predicted"/>
<sequence>MASYIVATAALGRTDREMTSLCRNLVALLFFVLPPMHSHFFTNAASTSAPITRQRIIHVIDTGSDSQDDYGFIEDEYDITKAPPRVVNILKTDRKPQLCKYDPCSENQVPCATLSVQTGCLCPGMSGANVRPHPPRIQALVPVSEGSDRGKIQVQWCAPSSVVSEYRIVTEGRDGEIQKFGDASRQGLVRSLEVGTKVCVVAVNNAGNSDPSDFSCKRYEFRESSDHTLMAWVIGGGVALLLLVVTTALICGKYQKFRKGKRDSTDGLTKVQVEHCDLDKCSSVVV</sequence>
<dbReference type="OMA" id="VEVQWCA"/>
<dbReference type="InterPro" id="IPR003961">
    <property type="entry name" value="FN3_dom"/>
</dbReference>
<keyword evidence="1" id="KW-0812">Transmembrane</keyword>
<dbReference type="CDD" id="cd00063">
    <property type="entry name" value="FN3"/>
    <property type="match status" value="1"/>
</dbReference>
<dbReference type="SUPFAM" id="SSF49265">
    <property type="entry name" value="Fibronectin type III"/>
    <property type="match status" value="1"/>
</dbReference>
<reference evidence="2" key="2">
    <citation type="submission" date="2025-09" db="UniProtKB">
        <authorList>
            <consortium name="Ensembl"/>
        </authorList>
    </citation>
    <scope>IDENTIFICATION</scope>
</reference>
<keyword evidence="1" id="KW-1133">Transmembrane helix</keyword>
<reference evidence="2" key="1">
    <citation type="submission" date="2025-08" db="UniProtKB">
        <authorList>
            <consortium name="Ensembl"/>
        </authorList>
    </citation>
    <scope>IDENTIFICATION</scope>
</reference>
<accession>A0A668TUE2</accession>
<gene>
    <name evidence="2" type="primary">LOC116318213</name>
</gene>
<protein>
    <submittedName>
        <fullName evidence="2">Uncharacterized protein</fullName>
    </submittedName>
</protein>
<name>A0A668TUE2_OREAU</name>
<evidence type="ECO:0000256" key="1">
    <source>
        <dbReference type="SAM" id="Phobius"/>
    </source>
</evidence>
<dbReference type="Ensembl" id="ENSOABT00000030345.2">
    <property type="protein sequence ID" value="ENSOABP00000029522.2"/>
    <property type="gene ID" value="ENSOABG00000013694.2"/>
</dbReference>